<accession>A0A165LYV1</accession>
<dbReference type="AlphaFoldDB" id="A0A165LYV1"/>
<organism evidence="2 3">
    <name type="scientific">Pelodictyon luteolum</name>
    <dbReference type="NCBI Taxonomy" id="1100"/>
    <lineage>
        <taxon>Bacteria</taxon>
        <taxon>Pseudomonadati</taxon>
        <taxon>Chlorobiota</taxon>
        <taxon>Chlorobiia</taxon>
        <taxon>Chlorobiales</taxon>
        <taxon>Chlorobiaceae</taxon>
        <taxon>Chlorobium/Pelodictyon group</taxon>
        <taxon>Pelodictyon</taxon>
    </lineage>
</organism>
<dbReference type="SMART" id="SM00530">
    <property type="entry name" value="HTH_XRE"/>
    <property type="match status" value="1"/>
</dbReference>
<protein>
    <recommendedName>
        <fullName evidence="1">HTH cro/C1-type domain-containing protein</fullName>
    </recommendedName>
</protein>
<evidence type="ECO:0000313" key="3">
    <source>
        <dbReference type="Proteomes" id="UP000076481"/>
    </source>
</evidence>
<dbReference type="SUPFAM" id="SSF47413">
    <property type="entry name" value="lambda repressor-like DNA-binding domains"/>
    <property type="match status" value="1"/>
</dbReference>
<dbReference type="Gene3D" id="1.10.260.40">
    <property type="entry name" value="lambda repressor-like DNA-binding domains"/>
    <property type="match status" value="1"/>
</dbReference>
<evidence type="ECO:0000259" key="1">
    <source>
        <dbReference type="PROSITE" id="PS50943"/>
    </source>
</evidence>
<comment type="caution">
    <text evidence="2">The sequence shown here is derived from an EMBL/GenBank/DDBJ whole genome shotgun (WGS) entry which is preliminary data.</text>
</comment>
<dbReference type="Pfam" id="PF01381">
    <property type="entry name" value="HTH_3"/>
    <property type="match status" value="1"/>
</dbReference>
<dbReference type="InterPro" id="IPR001387">
    <property type="entry name" value="Cro/C1-type_HTH"/>
</dbReference>
<dbReference type="OMA" id="PERCSIG"/>
<dbReference type="RefSeq" id="WP_011358627.1">
    <property type="nucleotide sequence ID" value="NZ_LVWG01000021.1"/>
</dbReference>
<sequence length="80" mass="9009">MNTIRTTKQLALLLQGYRKEQQLSQEQAAERVGMSQKMVSAFENHPERCSIGNLFKLLSALGLELSLKRKADGSTDKGEW</sequence>
<feature type="domain" description="HTH cro/C1-type" evidence="1">
    <location>
        <begin position="14"/>
        <end position="68"/>
    </location>
</feature>
<gene>
    <name evidence="2" type="ORF">A3K90_09060</name>
</gene>
<reference evidence="2 3" key="1">
    <citation type="submission" date="2016-03" db="EMBL/GenBank/DDBJ databases">
        <title>Speciation and ecological success in dimly lit waters: horizontal gene transfer in a green sulfur bacteria bloom unveiled by metagenomic assembly.</title>
        <authorList>
            <person name="Llorens-Mares T."/>
            <person name="Liu Z."/>
            <person name="Allen L.Z."/>
            <person name="Rusch D.B."/>
            <person name="Craig M.T."/>
            <person name="Dupont C.L."/>
            <person name="Bryant D.A."/>
            <person name="Casamayor E.O."/>
        </authorList>
    </citation>
    <scope>NUCLEOTIDE SEQUENCE [LARGE SCALE GENOMIC DNA]</scope>
    <source>
        <strain evidence="2">CIII</strain>
    </source>
</reference>
<name>A0A165LYV1_PELLU</name>
<dbReference type="Proteomes" id="UP000076481">
    <property type="component" value="Unassembled WGS sequence"/>
</dbReference>
<evidence type="ECO:0000313" key="2">
    <source>
        <dbReference type="EMBL" id="KZK74597.1"/>
    </source>
</evidence>
<proteinExistence type="predicted"/>
<dbReference type="CDD" id="cd00093">
    <property type="entry name" value="HTH_XRE"/>
    <property type="match status" value="1"/>
</dbReference>
<dbReference type="GO" id="GO:0003677">
    <property type="term" value="F:DNA binding"/>
    <property type="evidence" value="ECO:0007669"/>
    <property type="project" value="InterPro"/>
</dbReference>
<dbReference type="PROSITE" id="PS50943">
    <property type="entry name" value="HTH_CROC1"/>
    <property type="match status" value="1"/>
</dbReference>
<dbReference type="InterPro" id="IPR010982">
    <property type="entry name" value="Lambda_DNA-bd_dom_sf"/>
</dbReference>
<dbReference type="EMBL" id="LVWG01000021">
    <property type="protein sequence ID" value="KZK74597.1"/>
    <property type="molecule type" value="Genomic_DNA"/>
</dbReference>